<comment type="caution">
    <text evidence="2">The sequence shown here is derived from an EMBL/GenBank/DDBJ whole genome shotgun (WGS) entry which is preliminary data.</text>
</comment>
<gene>
    <name evidence="2" type="ORF">J2Z17_003239</name>
</gene>
<dbReference type="Proteomes" id="UP000759443">
    <property type="component" value="Unassembled WGS sequence"/>
</dbReference>
<organism evidence="2 3">
    <name type="scientific">Rhizobium halophytocola</name>
    <dbReference type="NCBI Taxonomy" id="735519"/>
    <lineage>
        <taxon>Bacteria</taxon>
        <taxon>Pseudomonadati</taxon>
        <taxon>Pseudomonadota</taxon>
        <taxon>Alphaproteobacteria</taxon>
        <taxon>Hyphomicrobiales</taxon>
        <taxon>Rhizobiaceae</taxon>
        <taxon>Rhizobium/Agrobacterium group</taxon>
        <taxon>Rhizobium</taxon>
    </lineage>
</organism>
<evidence type="ECO:0000256" key="1">
    <source>
        <dbReference type="SAM" id="SignalP"/>
    </source>
</evidence>
<proteinExistence type="predicted"/>
<accession>A0ABS4E1K5</accession>
<feature type="signal peptide" evidence="1">
    <location>
        <begin position="1"/>
        <end position="23"/>
    </location>
</feature>
<keyword evidence="1" id="KW-0732">Signal</keyword>
<sequence length="203" mass="21461">MKLADLSLAHALLPLAFATPSLCADTGRPGENHAYAIFGFAGAMTDADMGSTATIFGPDYEDHAVIGGGAQYFPYAIGNVKLGLEAGLAARMGDGLTGEIWGGVVARYDKIRLADHLFLSPAFTFGISHVSDAHAGREAREEAADGGDAATLFYLGPELNLSFSQDSSTEVFWRLQHRSGAWGTLGDMHGAANANVFGIRYKF</sequence>
<evidence type="ECO:0000313" key="3">
    <source>
        <dbReference type="Proteomes" id="UP000759443"/>
    </source>
</evidence>
<evidence type="ECO:0008006" key="4">
    <source>
        <dbReference type="Google" id="ProtNLM"/>
    </source>
</evidence>
<dbReference type="RefSeq" id="WP_209946630.1">
    <property type="nucleotide sequence ID" value="NZ_JAGGJU010000008.1"/>
</dbReference>
<evidence type="ECO:0000313" key="2">
    <source>
        <dbReference type="EMBL" id="MBP1851791.1"/>
    </source>
</evidence>
<name>A0ABS4E1K5_9HYPH</name>
<reference evidence="2 3" key="1">
    <citation type="submission" date="2021-03" db="EMBL/GenBank/DDBJ databases">
        <title>Genomic Encyclopedia of Type Strains, Phase IV (KMG-IV): sequencing the most valuable type-strain genomes for metagenomic binning, comparative biology and taxonomic classification.</title>
        <authorList>
            <person name="Goeker M."/>
        </authorList>
    </citation>
    <scope>NUCLEOTIDE SEQUENCE [LARGE SCALE GENOMIC DNA]</scope>
    <source>
        <strain evidence="2 3">DSM 21600</strain>
    </source>
</reference>
<protein>
    <recommendedName>
        <fullName evidence="4">Outer membrane protein beta-barrel domain-containing protein</fullName>
    </recommendedName>
</protein>
<dbReference type="EMBL" id="JAGGJU010000008">
    <property type="protein sequence ID" value="MBP1851791.1"/>
    <property type="molecule type" value="Genomic_DNA"/>
</dbReference>
<keyword evidence="3" id="KW-1185">Reference proteome</keyword>
<feature type="chain" id="PRO_5047053467" description="Outer membrane protein beta-barrel domain-containing protein" evidence="1">
    <location>
        <begin position="24"/>
        <end position="203"/>
    </location>
</feature>